<evidence type="ECO:0000256" key="6">
    <source>
        <dbReference type="ARBA" id="ARBA00022679"/>
    </source>
</evidence>
<organism evidence="12 13">
    <name type="scientific">Odinarchaeota yellowstonii (strain LCB_4)</name>
    <dbReference type="NCBI Taxonomy" id="1841599"/>
    <lineage>
        <taxon>Archaea</taxon>
        <taxon>Promethearchaeati</taxon>
        <taxon>Candidatus Odinarchaeota</taxon>
        <taxon>Candidatus Odinarchaeia</taxon>
        <taxon>Candidatus Odinarchaeales</taxon>
        <taxon>Candidatus Odinarchaeaceae</taxon>
        <taxon>Candidatus Odinarchaeum</taxon>
    </lineage>
</organism>
<dbReference type="GO" id="GO:0030170">
    <property type="term" value="F:pyridoxal phosphate binding"/>
    <property type="evidence" value="ECO:0007669"/>
    <property type="project" value="InterPro"/>
</dbReference>
<dbReference type="InterPro" id="IPR001917">
    <property type="entry name" value="Aminotrans_II_pyridoxalP_BS"/>
</dbReference>
<dbReference type="PANTHER" id="PTHR43643">
    <property type="entry name" value="HISTIDINOL-PHOSPHATE AMINOTRANSFERASE 2"/>
    <property type="match status" value="1"/>
</dbReference>
<dbReference type="EC" id="2.6.1.9" evidence="10"/>
<dbReference type="Pfam" id="PF00155">
    <property type="entry name" value="Aminotran_1_2"/>
    <property type="match status" value="1"/>
</dbReference>
<keyword evidence="5 10" id="KW-0028">Amino-acid biosynthesis</keyword>
<dbReference type="InterPro" id="IPR004839">
    <property type="entry name" value="Aminotransferase_I/II_large"/>
</dbReference>
<keyword evidence="7 10" id="KW-0663">Pyridoxal phosphate</keyword>
<dbReference type="GO" id="GO:0004400">
    <property type="term" value="F:histidinol-phosphate transaminase activity"/>
    <property type="evidence" value="ECO:0007669"/>
    <property type="project" value="UniProtKB-UniRule"/>
</dbReference>
<reference evidence="12" key="2">
    <citation type="journal article" date="2022" name="Nat. Microbiol.">
        <title>A closed Candidatus Odinarchaeum chromosome exposes Asgard archaeal viruses.</title>
        <authorList>
            <person name="Tamarit D."/>
            <person name="Caceres E.F."/>
            <person name="Krupovic M."/>
            <person name="Nijland R."/>
            <person name="Eme L."/>
            <person name="Robinson N.P."/>
            <person name="Ettema T.J.G."/>
        </authorList>
    </citation>
    <scope>NUCLEOTIDE SEQUENCE</scope>
    <source>
        <strain evidence="12">LCB_4</strain>
    </source>
</reference>
<comment type="similarity">
    <text evidence="3 10">Belongs to the class-II pyridoxal-phosphate-dependent aminotransferase family. Histidinol-phosphate aminotransferase subfamily.</text>
</comment>
<dbReference type="Proteomes" id="UP000186851">
    <property type="component" value="Chromosome"/>
</dbReference>
<evidence type="ECO:0000256" key="7">
    <source>
        <dbReference type="ARBA" id="ARBA00022898"/>
    </source>
</evidence>
<dbReference type="KEGG" id="oyw:OdinLCB4_005495"/>
<comment type="pathway">
    <text evidence="2 10">Amino-acid biosynthesis; L-histidine biosynthesis; L-histidine from 5-phospho-alpha-D-ribose 1-diphosphate: step 7/9.</text>
</comment>
<feature type="modified residue" description="N6-(pyridoxal phosphate)lysine" evidence="10">
    <location>
        <position position="220"/>
    </location>
</feature>
<reference evidence="12" key="1">
    <citation type="journal article" date="2017" name="Nature">
        <title>Asgard archaea illuminate the origin of eukaryotic cellular complexity.</title>
        <authorList>
            <person name="Zaremba-Niedzwiedzka K."/>
            <person name="Caceres E.F."/>
            <person name="Saw J.H."/>
            <person name="Backstrom D."/>
            <person name="Juzokaite L."/>
            <person name="Vancaester E."/>
            <person name="Seitz K.W."/>
            <person name="Anantharaman K."/>
            <person name="Starnawski P."/>
            <person name="Kjeldsen K.U."/>
            <person name="Scott M.B."/>
            <person name="Nunoura T."/>
            <person name="Banfield J.F."/>
            <person name="Schramm A."/>
            <person name="Baker B.J."/>
            <person name="Spang A."/>
            <person name="Ettema T.J.G."/>
        </authorList>
    </citation>
    <scope>NUCLEOTIDE SEQUENCE</scope>
    <source>
        <strain evidence="12">LCB_4</strain>
    </source>
</reference>
<evidence type="ECO:0000256" key="4">
    <source>
        <dbReference type="ARBA" id="ARBA00022576"/>
    </source>
</evidence>
<dbReference type="InterPro" id="IPR015421">
    <property type="entry name" value="PyrdxlP-dep_Trfase_major"/>
</dbReference>
<evidence type="ECO:0000313" key="12">
    <source>
        <dbReference type="EMBL" id="WEU39924.1"/>
    </source>
</evidence>
<dbReference type="EMBL" id="CP091871">
    <property type="protein sequence ID" value="WEU39924.1"/>
    <property type="molecule type" value="Genomic_DNA"/>
</dbReference>
<gene>
    <name evidence="10 12" type="primary">hisC</name>
    <name evidence="12" type="ORF">OdinLCB4_005495</name>
</gene>
<dbReference type="SUPFAM" id="SSF53383">
    <property type="entry name" value="PLP-dependent transferases"/>
    <property type="match status" value="1"/>
</dbReference>
<dbReference type="NCBIfam" id="TIGR01141">
    <property type="entry name" value="hisC"/>
    <property type="match status" value="1"/>
</dbReference>
<evidence type="ECO:0000256" key="2">
    <source>
        <dbReference type="ARBA" id="ARBA00005011"/>
    </source>
</evidence>
<dbReference type="CDD" id="cd00609">
    <property type="entry name" value="AAT_like"/>
    <property type="match status" value="1"/>
</dbReference>
<dbReference type="PROSITE" id="PS00599">
    <property type="entry name" value="AA_TRANSFER_CLASS_2"/>
    <property type="match status" value="1"/>
</dbReference>
<keyword evidence="8 10" id="KW-0368">Histidine biosynthesis</keyword>
<sequence>MSGKLARSLLKEFEKYTSEVHFKKITGVSGRVLKLDGNENLFLNYKFINRIIRDSLSEIEANLYTDTLCQDLREALARHFHLPAEYVMVGNGADGVIDAIVKTFLEPGVSAVVVEPTYSIYKFFIKIMGAIYKPVLLEDNFSLVPEKIINACDEATKLIFMCSPNNPTGNQFQYEQVVSLLENSNNILVLDEAYAEFGNYSLIPALRKYSNLIILKTMSKAYGLASLRAGYCLANPEIIEELLKVSPPYPVNIVAQKIIPKILTQVNLILNAVNKIRKQRSRMFKQLNDINGVEAYPSDANFILFRIIDRKLTGNKVHESLLKKGVVVRNRGSLPKLENCLRVTVCPALEGEIFIEALKECMSDEL</sequence>
<evidence type="ECO:0000256" key="1">
    <source>
        <dbReference type="ARBA" id="ARBA00001933"/>
    </source>
</evidence>
<evidence type="ECO:0000313" key="13">
    <source>
        <dbReference type="Proteomes" id="UP000186851"/>
    </source>
</evidence>
<proteinExistence type="inferred from homology"/>
<keyword evidence="4 10" id="KW-0032">Aminotransferase</keyword>
<evidence type="ECO:0000256" key="9">
    <source>
        <dbReference type="ARBA" id="ARBA00047481"/>
    </source>
</evidence>
<dbReference type="InterPro" id="IPR015422">
    <property type="entry name" value="PyrdxlP-dep_Trfase_small"/>
</dbReference>
<comment type="cofactor">
    <cofactor evidence="1 10">
        <name>pyridoxal 5'-phosphate</name>
        <dbReference type="ChEBI" id="CHEBI:597326"/>
    </cofactor>
</comment>
<protein>
    <recommendedName>
        <fullName evidence="10">Histidinol-phosphate aminotransferase</fullName>
        <ecNumber evidence="10">2.6.1.9</ecNumber>
    </recommendedName>
    <alternativeName>
        <fullName evidence="10">Imidazole acetol-phosphate transaminase</fullName>
    </alternativeName>
</protein>
<name>A0AAF0IAW9_ODILC</name>
<dbReference type="AlphaFoldDB" id="A0AAF0IAW9"/>
<dbReference type="Gene3D" id="3.40.640.10">
    <property type="entry name" value="Type I PLP-dependent aspartate aminotransferase-like (Major domain)"/>
    <property type="match status" value="1"/>
</dbReference>
<keyword evidence="6 10" id="KW-0808">Transferase</keyword>
<dbReference type="PANTHER" id="PTHR43643:SF6">
    <property type="entry name" value="HISTIDINOL-PHOSPHATE AMINOTRANSFERASE"/>
    <property type="match status" value="1"/>
</dbReference>
<dbReference type="InterPro" id="IPR005861">
    <property type="entry name" value="HisP_aminotrans"/>
</dbReference>
<dbReference type="Gene3D" id="3.90.1150.10">
    <property type="entry name" value="Aspartate Aminotransferase, domain 1"/>
    <property type="match status" value="1"/>
</dbReference>
<accession>A0AAF0IAW9</accession>
<comment type="catalytic activity">
    <reaction evidence="9 10">
        <text>L-histidinol phosphate + 2-oxoglutarate = 3-(imidazol-4-yl)-2-oxopropyl phosphate + L-glutamate</text>
        <dbReference type="Rhea" id="RHEA:23744"/>
        <dbReference type="ChEBI" id="CHEBI:16810"/>
        <dbReference type="ChEBI" id="CHEBI:29985"/>
        <dbReference type="ChEBI" id="CHEBI:57766"/>
        <dbReference type="ChEBI" id="CHEBI:57980"/>
        <dbReference type="EC" id="2.6.1.9"/>
    </reaction>
</comment>
<dbReference type="HAMAP" id="MF_01023">
    <property type="entry name" value="HisC_aminotrans_2"/>
    <property type="match status" value="1"/>
</dbReference>
<evidence type="ECO:0000256" key="5">
    <source>
        <dbReference type="ARBA" id="ARBA00022605"/>
    </source>
</evidence>
<evidence type="ECO:0000256" key="3">
    <source>
        <dbReference type="ARBA" id="ARBA00007970"/>
    </source>
</evidence>
<feature type="domain" description="Aminotransferase class I/classII large" evidence="11">
    <location>
        <begin position="32"/>
        <end position="350"/>
    </location>
</feature>
<evidence type="ECO:0000259" key="11">
    <source>
        <dbReference type="Pfam" id="PF00155"/>
    </source>
</evidence>
<dbReference type="InterPro" id="IPR050106">
    <property type="entry name" value="HistidinolP_aminotransfase"/>
</dbReference>
<dbReference type="InterPro" id="IPR015424">
    <property type="entry name" value="PyrdxlP-dep_Trfase"/>
</dbReference>
<evidence type="ECO:0000256" key="8">
    <source>
        <dbReference type="ARBA" id="ARBA00023102"/>
    </source>
</evidence>
<dbReference type="GO" id="GO:0000105">
    <property type="term" value="P:L-histidine biosynthetic process"/>
    <property type="evidence" value="ECO:0007669"/>
    <property type="project" value="UniProtKB-UniRule"/>
</dbReference>
<evidence type="ECO:0000256" key="10">
    <source>
        <dbReference type="HAMAP-Rule" id="MF_01023"/>
    </source>
</evidence>